<feature type="compositionally biased region" description="Basic and acidic residues" evidence="1">
    <location>
        <begin position="17"/>
        <end position="33"/>
    </location>
</feature>
<dbReference type="Proteomes" id="UP001219518">
    <property type="component" value="Unassembled WGS sequence"/>
</dbReference>
<feature type="compositionally biased region" description="Basic and acidic residues" evidence="1">
    <location>
        <begin position="44"/>
        <end position="58"/>
    </location>
</feature>
<dbReference type="EMBL" id="JAHWGI010001281">
    <property type="protein sequence ID" value="KAK3927233.1"/>
    <property type="molecule type" value="Genomic_DNA"/>
</dbReference>
<organism evidence="2 3">
    <name type="scientific">Frankliniella fusca</name>
    <dbReference type="NCBI Taxonomy" id="407009"/>
    <lineage>
        <taxon>Eukaryota</taxon>
        <taxon>Metazoa</taxon>
        <taxon>Ecdysozoa</taxon>
        <taxon>Arthropoda</taxon>
        <taxon>Hexapoda</taxon>
        <taxon>Insecta</taxon>
        <taxon>Pterygota</taxon>
        <taxon>Neoptera</taxon>
        <taxon>Paraneoptera</taxon>
        <taxon>Thysanoptera</taxon>
        <taxon>Terebrantia</taxon>
        <taxon>Thripoidea</taxon>
        <taxon>Thripidae</taxon>
        <taxon>Frankliniella</taxon>
    </lineage>
</organism>
<protein>
    <submittedName>
        <fullName evidence="2">Uncharacterized protein</fullName>
    </submittedName>
</protein>
<comment type="caution">
    <text evidence="2">The sequence shown here is derived from an EMBL/GenBank/DDBJ whole genome shotgun (WGS) entry which is preliminary data.</text>
</comment>
<name>A0AAE1HTT1_9NEOP</name>
<evidence type="ECO:0000313" key="3">
    <source>
        <dbReference type="Proteomes" id="UP001219518"/>
    </source>
</evidence>
<dbReference type="AlphaFoldDB" id="A0AAE1HTT1"/>
<reference evidence="2" key="1">
    <citation type="submission" date="2021-07" db="EMBL/GenBank/DDBJ databases">
        <authorList>
            <person name="Catto M.A."/>
            <person name="Jacobson A."/>
            <person name="Kennedy G."/>
            <person name="Labadie P."/>
            <person name="Hunt B.G."/>
            <person name="Srinivasan R."/>
        </authorList>
    </citation>
    <scope>NUCLEOTIDE SEQUENCE</scope>
    <source>
        <strain evidence="2">PL_HMW_Pooled</strain>
        <tissue evidence="2">Head</tissue>
    </source>
</reference>
<accession>A0AAE1HTT1</accession>
<sequence length="158" mass="18149">MQRRCRAGCLTSGSSTEEARRSREGGRVARPEVEAPEVCFTSHQGKEDPPNHFKDQRRSHLLQQGESYQHLGVPTGFRVDPTPRDTMARLEEEARQVFNSLFAPWQKIHALKTFILTQLDFCLRTARVHKTAFKALDNFIMVLRASCQMSVCYMQTFC</sequence>
<feature type="region of interest" description="Disordered" evidence="1">
    <location>
        <begin position="1"/>
        <end position="59"/>
    </location>
</feature>
<keyword evidence="3" id="KW-1185">Reference proteome</keyword>
<proteinExistence type="predicted"/>
<gene>
    <name evidence="2" type="ORF">KUF71_015539</name>
</gene>
<evidence type="ECO:0000256" key="1">
    <source>
        <dbReference type="SAM" id="MobiDB-lite"/>
    </source>
</evidence>
<evidence type="ECO:0000313" key="2">
    <source>
        <dbReference type="EMBL" id="KAK3927233.1"/>
    </source>
</evidence>
<reference evidence="2" key="2">
    <citation type="journal article" date="2023" name="BMC Genomics">
        <title>Pest status, molecular evolution, and epigenetic factors derived from the genome assembly of Frankliniella fusca, a thysanopteran phytovirus vector.</title>
        <authorList>
            <person name="Catto M.A."/>
            <person name="Labadie P.E."/>
            <person name="Jacobson A.L."/>
            <person name="Kennedy G.G."/>
            <person name="Srinivasan R."/>
            <person name="Hunt B.G."/>
        </authorList>
    </citation>
    <scope>NUCLEOTIDE SEQUENCE</scope>
    <source>
        <strain evidence="2">PL_HMW_Pooled</strain>
    </source>
</reference>